<reference evidence="1" key="1">
    <citation type="submission" date="2022-07" db="EMBL/GenBank/DDBJ databases">
        <title>Phylogenomic reconstructions and comparative analyses of Kickxellomycotina fungi.</title>
        <authorList>
            <person name="Reynolds N.K."/>
            <person name="Stajich J.E."/>
            <person name="Barry K."/>
            <person name="Grigoriev I.V."/>
            <person name="Crous P."/>
            <person name="Smith M.E."/>
        </authorList>
    </citation>
    <scope>NUCLEOTIDE SEQUENCE</scope>
    <source>
        <strain evidence="1">BCRC 34780</strain>
    </source>
</reference>
<proteinExistence type="predicted"/>
<sequence length="414" mass="42862">MDPASYPQSATSPSSLAELLDLIGAAQPLPLLDTSLSGFTGGMLTAMATPTELHAPALLASHDMGSATPQSAHFPASPFSFSSSSTVSSDIDAMDALFGGQYQQRPPPLQPAGSGAATTPPMSIMFDDVHAGALQPRVGSGLHSPMFGGSTPQLSTFDSPTLGPAGGAGYPPPPAHEPRVLRRNLRLASHPYHPQLAHMARPGGLARRSAGGLPSAFTASRPQKSSTCIIPAINQDGSYKCCANCLTATTPSWRRHPDTQELLCNACGLYLRLHRRSRPITLDEAGQVQVIRKNAAVQREPINLPPAAMSPSAPRLPAVPSVGALGFLPMRSTTSLAALQGVAVPFPLVGMAASPAPSGAHAAVPFMPPAADVPDSRLIGDIMQLNMFGMAYPAPAPLDSSMSIDELGTPKSEA</sequence>
<accession>A0ACC1LB83</accession>
<evidence type="ECO:0000313" key="1">
    <source>
        <dbReference type="EMBL" id="KAJ2804871.1"/>
    </source>
</evidence>
<dbReference type="EMBL" id="JANBUN010000306">
    <property type="protein sequence ID" value="KAJ2804871.1"/>
    <property type="molecule type" value="Genomic_DNA"/>
</dbReference>
<protein>
    <submittedName>
        <fullName evidence="1">GATA zinc finger protein 3</fullName>
    </submittedName>
</protein>
<gene>
    <name evidence="1" type="primary">GZF3</name>
    <name evidence="1" type="ORF">H4R21_001472</name>
</gene>
<name>A0ACC1LB83_9FUNG</name>
<organism evidence="1 2">
    <name type="scientific">Coemansia helicoidea</name>
    <dbReference type="NCBI Taxonomy" id="1286919"/>
    <lineage>
        <taxon>Eukaryota</taxon>
        <taxon>Fungi</taxon>
        <taxon>Fungi incertae sedis</taxon>
        <taxon>Zoopagomycota</taxon>
        <taxon>Kickxellomycotina</taxon>
        <taxon>Kickxellomycetes</taxon>
        <taxon>Kickxellales</taxon>
        <taxon>Kickxellaceae</taxon>
        <taxon>Coemansia</taxon>
    </lineage>
</organism>
<evidence type="ECO:0000313" key="2">
    <source>
        <dbReference type="Proteomes" id="UP001140087"/>
    </source>
</evidence>
<comment type="caution">
    <text evidence="1">The sequence shown here is derived from an EMBL/GenBank/DDBJ whole genome shotgun (WGS) entry which is preliminary data.</text>
</comment>
<keyword evidence="2" id="KW-1185">Reference proteome</keyword>
<dbReference type="Proteomes" id="UP001140087">
    <property type="component" value="Unassembled WGS sequence"/>
</dbReference>